<evidence type="ECO:0000313" key="2">
    <source>
        <dbReference type="Proteomes" id="UP000483362"/>
    </source>
</evidence>
<evidence type="ECO:0000313" key="1">
    <source>
        <dbReference type="EMBL" id="MSS16577.1"/>
    </source>
</evidence>
<name>A0A6L5XAA5_9BACT</name>
<dbReference type="RefSeq" id="WP_154327398.1">
    <property type="nucleotide sequence ID" value="NZ_CP045696.1"/>
</dbReference>
<dbReference type="EMBL" id="VULT01000003">
    <property type="protein sequence ID" value="MSS16577.1"/>
    <property type="molecule type" value="Genomic_DNA"/>
</dbReference>
<dbReference type="AlphaFoldDB" id="A0A6L5XAA5"/>
<comment type="caution">
    <text evidence="1">The sequence shown here is derived from an EMBL/GenBank/DDBJ whole genome shotgun (WGS) entry which is preliminary data.</text>
</comment>
<proteinExistence type="predicted"/>
<reference evidence="1 2" key="1">
    <citation type="submission" date="2019-08" db="EMBL/GenBank/DDBJ databases">
        <title>In-depth cultivation of the pig gut microbiome towards novel bacterial diversity and tailored functional studies.</title>
        <authorList>
            <person name="Wylensek D."/>
            <person name="Hitch T.C.A."/>
            <person name="Clavel T."/>
        </authorList>
    </citation>
    <scope>NUCLEOTIDE SEQUENCE [LARGE SCALE GENOMIC DNA]</scope>
    <source>
        <strain evidence="1 2">Oil-RF-744-WCA-WT-10</strain>
    </source>
</reference>
<dbReference type="Proteomes" id="UP000483362">
    <property type="component" value="Unassembled WGS sequence"/>
</dbReference>
<sequence>MARECKAGNWLFRINPSNDKELQRATIGSSCYSLLWTAPNGERILDINPNGEDVDIQTDRHNYVRLKSGGVKLK</sequence>
<gene>
    <name evidence="1" type="ORF">FYJ29_02140</name>
</gene>
<keyword evidence="2" id="KW-1185">Reference proteome</keyword>
<protein>
    <submittedName>
        <fullName evidence="1">Uncharacterized protein</fullName>
    </submittedName>
</protein>
<organism evidence="1 2">
    <name type="scientific">Sodaliphilus pleomorphus</name>
    <dbReference type="NCBI Taxonomy" id="2606626"/>
    <lineage>
        <taxon>Bacteria</taxon>
        <taxon>Pseudomonadati</taxon>
        <taxon>Bacteroidota</taxon>
        <taxon>Bacteroidia</taxon>
        <taxon>Bacteroidales</taxon>
        <taxon>Muribaculaceae</taxon>
        <taxon>Sodaliphilus</taxon>
    </lineage>
</organism>
<accession>A0A6L5XAA5</accession>